<accession>A0A0W0U2B9</accession>
<keyword evidence="2" id="KW-1277">Toxin-antitoxin system</keyword>
<dbReference type="GO" id="GO:0006355">
    <property type="term" value="P:regulation of DNA-templated transcription"/>
    <property type="evidence" value="ECO:0007669"/>
    <property type="project" value="InterPro"/>
</dbReference>
<dbReference type="Proteomes" id="UP000054698">
    <property type="component" value="Unassembled WGS sequence"/>
</dbReference>
<dbReference type="PATRIC" id="fig|453.4.peg.1084"/>
<dbReference type="PANTHER" id="PTHR38781">
    <property type="entry name" value="ANTITOXIN DINJ-RELATED"/>
    <property type="match status" value="1"/>
</dbReference>
<comment type="similarity">
    <text evidence="1">Belongs to the RelB/DinJ antitoxin family.</text>
</comment>
<dbReference type="Proteomes" id="UP000251942">
    <property type="component" value="Unassembled WGS sequence"/>
</dbReference>
<dbReference type="AlphaFoldDB" id="A0A0W0U2B9"/>
<dbReference type="EMBL" id="UASS01000030">
    <property type="protein sequence ID" value="SPX61927.1"/>
    <property type="molecule type" value="Genomic_DNA"/>
</dbReference>
<reference evidence="4 6" key="2">
    <citation type="submission" date="2018-06" db="EMBL/GenBank/DDBJ databases">
        <authorList>
            <consortium name="Pathogen Informatics"/>
            <person name="Doyle S."/>
        </authorList>
    </citation>
    <scope>NUCLEOTIDE SEQUENCE [LARGE SCALE GENOMIC DNA]</scope>
    <source>
        <strain evidence="4 6">NCTC12022</strain>
    </source>
</reference>
<evidence type="ECO:0000313" key="6">
    <source>
        <dbReference type="Proteomes" id="UP000251942"/>
    </source>
</evidence>
<keyword evidence="5" id="KW-1185">Reference proteome</keyword>
<dbReference type="EMBL" id="LNYB01000030">
    <property type="protein sequence ID" value="KTD01577.1"/>
    <property type="molecule type" value="Genomic_DNA"/>
</dbReference>
<evidence type="ECO:0000313" key="3">
    <source>
        <dbReference type="EMBL" id="KTD01577.1"/>
    </source>
</evidence>
<dbReference type="OrthoDB" id="9804867at2"/>
<dbReference type="Pfam" id="PF04221">
    <property type="entry name" value="RelB"/>
    <property type="match status" value="1"/>
</dbReference>
<dbReference type="GO" id="GO:0044010">
    <property type="term" value="P:single-species biofilm formation"/>
    <property type="evidence" value="ECO:0007669"/>
    <property type="project" value="InterPro"/>
</dbReference>
<sequence length="86" mass="9633">MSKSAYVRARIEPDLKTGVEAIFSEFGVTPTQVITMLYKQVLRNHEIPIDLSLPNRETAKAIEEARNGEGIVKCKDVDDLFNQLGI</sequence>
<evidence type="ECO:0000256" key="2">
    <source>
        <dbReference type="ARBA" id="ARBA00022649"/>
    </source>
</evidence>
<organism evidence="3 5">
    <name type="scientific">Legionella feeleii</name>
    <dbReference type="NCBI Taxonomy" id="453"/>
    <lineage>
        <taxon>Bacteria</taxon>
        <taxon>Pseudomonadati</taxon>
        <taxon>Pseudomonadota</taxon>
        <taxon>Gammaproteobacteria</taxon>
        <taxon>Legionellales</taxon>
        <taxon>Legionellaceae</taxon>
        <taxon>Legionella</taxon>
    </lineage>
</organism>
<dbReference type="NCBIfam" id="TIGR02384">
    <property type="entry name" value="RelB_DinJ"/>
    <property type="match status" value="1"/>
</dbReference>
<dbReference type="GO" id="GO:0000987">
    <property type="term" value="F:cis-regulatory region sequence-specific DNA binding"/>
    <property type="evidence" value="ECO:0007669"/>
    <property type="project" value="InterPro"/>
</dbReference>
<proteinExistence type="inferred from homology"/>
<dbReference type="RefSeq" id="WP_058444534.1">
    <property type="nucleotide sequence ID" value="NZ_CAAAHT010000083.1"/>
</dbReference>
<dbReference type="PANTHER" id="PTHR38781:SF1">
    <property type="entry name" value="ANTITOXIN DINJ-RELATED"/>
    <property type="match status" value="1"/>
</dbReference>
<dbReference type="GO" id="GO:0006351">
    <property type="term" value="P:DNA-templated transcription"/>
    <property type="evidence" value="ECO:0007669"/>
    <property type="project" value="TreeGrafter"/>
</dbReference>
<dbReference type="GO" id="GO:0015643">
    <property type="term" value="F:toxic substance binding"/>
    <property type="evidence" value="ECO:0007669"/>
    <property type="project" value="InterPro"/>
</dbReference>
<dbReference type="InterPro" id="IPR007337">
    <property type="entry name" value="RelB/DinJ"/>
</dbReference>
<reference evidence="3 5" key="1">
    <citation type="submission" date="2015-11" db="EMBL/GenBank/DDBJ databases">
        <title>Genomic analysis of 38 Legionella species identifies large and diverse effector repertoires.</title>
        <authorList>
            <person name="Burstein D."/>
            <person name="Amaro F."/>
            <person name="Zusman T."/>
            <person name="Lifshitz Z."/>
            <person name="Cohen O."/>
            <person name="Gilbert J.A."/>
            <person name="Pupko T."/>
            <person name="Shuman H.A."/>
            <person name="Segal G."/>
        </authorList>
    </citation>
    <scope>NUCLEOTIDE SEQUENCE [LARGE SCALE GENOMIC DNA]</scope>
    <source>
        <strain evidence="3 5">WO-44C</strain>
    </source>
</reference>
<evidence type="ECO:0000313" key="5">
    <source>
        <dbReference type="Proteomes" id="UP000054698"/>
    </source>
</evidence>
<name>A0A0W0U2B9_9GAMM</name>
<dbReference type="InterPro" id="IPR013321">
    <property type="entry name" value="Arc_rbn_hlx_hlx"/>
</dbReference>
<protein>
    <submittedName>
        <fullName evidence="3">Antitoxin DinJ</fullName>
    </submittedName>
    <submittedName>
        <fullName evidence="4">RelB antitoxin</fullName>
    </submittedName>
</protein>
<evidence type="ECO:0000313" key="4">
    <source>
        <dbReference type="EMBL" id="SPX61927.1"/>
    </source>
</evidence>
<dbReference type="PIRSF" id="PIRSF003108">
    <property type="entry name" value="DinJ"/>
    <property type="match status" value="1"/>
</dbReference>
<dbReference type="InterPro" id="IPR026262">
    <property type="entry name" value="DinJ"/>
</dbReference>
<dbReference type="Gene3D" id="1.10.1220.10">
    <property type="entry name" value="Met repressor-like"/>
    <property type="match status" value="1"/>
</dbReference>
<evidence type="ECO:0000256" key="1">
    <source>
        <dbReference type="ARBA" id="ARBA00010562"/>
    </source>
</evidence>
<gene>
    <name evidence="3" type="primary">dinJ</name>
    <name evidence="4" type="synonym">relB</name>
    <name evidence="3" type="ORF">Lfee_1007</name>
    <name evidence="4" type="ORF">NCTC12022_02683</name>
</gene>
<dbReference type="STRING" id="453.Lfee_1007"/>